<evidence type="ECO:0000313" key="3">
    <source>
        <dbReference type="EMBL" id="KIW05695.1"/>
    </source>
</evidence>
<dbReference type="InParanoid" id="A0A0D2AGI3"/>
<dbReference type="Gene3D" id="2.60.120.10">
    <property type="entry name" value="Jelly Rolls"/>
    <property type="match status" value="1"/>
</dbReference>
<reference evidence="3 4" key="1">
    <citation type="submission" date="2015-01" db="EMBL/GenBank/DDBJ databases">
        <title>The Genome Sequence of Ochroconis gallopava CBS43764.</title>
        <authorList>
            <consortium name="The Broad Institute Genomics Platform"/>
            <person name="Cuomo C."/>
            <person name="de Hoog S."/>
            <person name="Gorbushina A."/>
            <person name="Stielow B."/>
            <person name="Teixiera M."/>
            <person name="Abouelleil A."/>
            <person name="Chapman S.B."/>
            <person name="Priest M."/>
            <person name="Young S.K."/>
            <person name="Wortman J."/>
            <person name="Nusbaum C."/>
            <person name="Birren B."/>
        </authorList>
    </citation>
    <scope>NUCLEOTIDE SEQUENCE [LARGE SCALE GENOMIC DNA]</scope>
    <source>
        <strain evidence="3 4">CBS 43764</strain>
    </source>
</reference>
<accession>A0A0D2AGI3</accession>
<name>A0A0D2AGI3_9PEZI</name>
<dbReference type="AlphaFoldDB" id="A0A0D2AGI3"/>
<dbReference type="PANTHER" id="PTHR35848">
    <property type="entry name" value="OXALATE-BINDING PROTEIN"/>
    <property type="match status" value="1"/>
</dbReference>
<evidence type="ECO:0000313" key="4">
    <source>
        <dbReference type="Proteomes" id="UP000053259"/>
    </source>
</evidence>
<gene>
    <name evidence="3" type="ORF">PV09_03556</name>
</gene>
<protein>
    <recommendedName>
        <fullName evidence="2">Cupin type-2 domain-containing protein</fullName>
    </recommendedName>
</protein>
<dbReference type="InterPro" id="IPR051610">
    <property type="entry name" value="GPI/OXD"/>
</dbReference>
<dbReference type="EMBL" id="KN847537">
    <property type="protein sequence ID" value="KIW05695.1"/>
    <property type="molecule type" value="Genomic_DNA"/>
</dbReference>
<evidence type="ECO:0000256" key="1">
    <source>
        <dbReference type="ARBA" id="ARBA00022723"/>
    </source>
</evidence>
<dbReference type="Pfam" id="PF07883">
    <property type="entry name" value="Cupin_2"/>
    <property type="match status" value="1"/>
</dbReference>
<keyword evidence="1" id="KW-0479">Metal-binding</keyword>
<organism evidence="3 4">
    <name type="scientific">Verruconis gallopava</name>
    <dbReference type="NCBI Taxonomy" id="253628"/>
    <lineage>
        <taxon>Eukaryota</taxon>
        <taxon>Fungi</taxon>
        <taxon>Dikarya</taxon>
        <taxon>Ascomycota</taxon>
        <taxon>Pezizomycotina</taxon>
        <taxon>Dothideomycetes</taxon>
        <taxon>Pleosporomycetidae</taxon>
        <taxon>Venturiales</taxon>
        <taxon>Sympoventuriaceae</taxon>
        <taxon>Verruconis</taxon>
    </lineage>
</organism>
<dbReference type="VEuPathDB" id="FungiDB:PV09_03556"/>
<dbReference type="InterPro" id="IPR013096">
    <property type="entry name" value="Cupin_2"/>
</dbReference>
<keyword evidence="4" id="KW-1185">Reference proteome</keyword>
<feature type="domain" description="Cupin type-2" evidence="2">
    <location>
        <begin position="54"/>
        <end position="118"/>
    </location>
</feature>
<sequence>MCLSAPTATPLSPAVVRPPTSFLESFPASQSSRGSVTWTTLFSTQLAAGVASCPPRGFLGLHKHTQPELYHVLSGRGVVEIEGAAYELEKGMTVFIPGDAEHGVRNEGAEDFRWLYVFPGRFEDVEYRFRAEGAYGSESKASAASKAKL</sequence>
<dbReference type="InterPro" id="IPR011051">
    <property type="entry name" value="RmlC_Cupin_sf"/>
</dbReference>
<dbReference type="GO" id="GO:0046872">
    <property type="term" value="F:metal ion binding"/>
    <property type="evidence" value="ECO:0007669"/>
    <property type="project" value="UniProtKB-KW"/>
</dbReference>
<evidence type="ECO:0000259" key="2">
    <source>
        <dbReference type="Pfam" id="PF07883"/>
    </source>
</evidence>
<dbReference type="GeneID" id="27311529"/>
<dbReference type="RefSeq" id="XP_016215564.1">
    <property type="nucleotide sequence ID" value="XM_016356771.1"/>
</dbReference>
<dbReference type="PANTHER" id="PTHR35848:SF6">
    <property type="entry name" value="CUPIN TYPE-2 DOMAIN-CONTAINING PROTEIN"/>
    <property type="match status" value="1"/>
</dbReference>
<dbReference type="HOGENOM" id="CLU_122927_0_0_1"/>
<dbReference type="Proteomes" id="UP000053259">
    <property type="component" value="Unassembled WGS sequence"/>
</dbReference>
<dbReference type="InterPro" id="IPR014710">
    <property type="entry name" value="RmlC-like_jellyroll"/>
</dbReference>
<proteinExistence type="predicted"/>
<dbReference type="OrthoDB" id="445803at2759"/>
<dbReference type="SUPFAM" id="SSF51182">
    <property type="entry name" value="RmlC-like cupins"/>
    <property type="match status" value="1"/>
</dbReference>